<sequence length="40" mass="4762">MHVIGKSKDTLEKFFQEKTTRLFYFLLPTTSHALYLKVKT</sequence>
<organism evidence="1">
    <name type="scientific">marine metagenome</name>
    <dbReference type="NCBI Taxonomy" id="408172"/>
    <lineage>
        <taxon>unclassified sequences</taxon>
        <taxon>metagenomes</taxon>
        <taxon>ecological metagenomes</taxon>
    </lineage>
</organism>
<accession>A0A382VPV5</accession>
<name>A0A382VPV5_9ZZZZ</name>
<protein>
    <submittedName>
        <fullName evidence="1">Uncharacterized protein</fullName>
    </submittedName>
</protein>
<reference evidence="1" key="1">
    <citation type="submission" date="2018-05" db="EMBL/GenBank/DDBJ databases">
        <authorList>
            <person name="Lanie J.A."/>
            <person name="Ng W.-L."/>
            <person name="Kazmierczak K.M."/>
            <person name="Andrzejewski T.M."/>
            <person name="Davidsen T.M."/>
            <person name="Wayne K.J."/>
            <person name="Tettelin H."/>
            <person name="Glass J.I."/>
            <person name="Rusch D."/>
            <person name="Podicherti R."/>
            <person name="Tsui H.-C.T."/>
            <person name="Winkler M.E."/>
        </authorList>
    </citation>
    <scope>NUCLEOTIDE SEQUENCE</scope>
</reference>
<feature type="non-terminal residue" evidence="1">
    <location>
        <position position="40"/>
    </location>
</feature>
<proteinExistence type="predicted"/>
<evidence type="ECO:0000313" key="1">
    <source>
        <dbReference type="EMBL" id="SVD48522.1"/>
    </source>
</evidence>
<dbReference type="EMBL" id="UINC01153676">
    <property type="protein sequence ID" value="SVD48522.1"/>
    <property type="molecule type" value="Genomic_DNA"/>
</dbReference>
<dbReference type="AlphaFoldDB" id="A0A382VPV5"/>
<gene>
    <name evidence="1" type="ORF">METZ01_LOCUS401376</name>
</gene>